<evidence type="ECO:0000313" key="4">
    <source>
        <dbReference type="Proteomes" id="UP000886523"/>
    </source>
</evidence>
<organism evidence="2 4">
    <name type="scientific">Hydnum rufescens UP504</name>
    <dbReference type="NCBI Taxonomy" id="1448309"/>
    <lineage>
        <taxon>Eukaryota</taxon>
        <taxon>Fungi</taxon>
        <taxon>Dikarya</taxon>
        <taxon>Basidiomycota</taxon>
        <taxon>Agaricomycotina</taxon>
        <taxon>Agaricomycetes</taxon>
        <taxon>Cantharellales</taxon>
        <taxon>Hydnaceae</taxon>
        <taxon>Hydnum</taxon>
    </lineage>
</organism>
<dbReference type="AlphaFoldDB" id="A0A9P6DFB0"/>
<reference evidence="2" key="1">
    <citation type="journal article" date="2020" name="Nat. Commun.">
        <title>Large-scale genome sequencing of mycorrhizal fungi provides insights into the early evolution of symbiotic traits.</title>
        <authorList>
            <person name="Miyauchi S."/>
            <person name="Kiss E."/>
            <person name="Kuo A."/>
            <person name="Drula E."/>
            <person name="Kohler A."/>
            <person name="Sanchez-Garcia M."/>
            <person name="Morin E."/>
            <person name="Andreopoulos B."/>
            <person name="Barry K.W."/>
            <person name="Bonito G."/>
            <person name="Buee M."/>
            <person name="Carver A."/>
            <person name="Chen C."/>
            <person name="Cichocki N."/>
            <person name="Clum A."/>
            <person name="Culley D."/>
            <person name="Crous P.W."/>
            <person name="Fauchery L."/>
            <person name="Girlanda M."/>
            <person name="Hayes R.D."/>
            <person name="Keri Z."/>
            <person name="LaButti K."/>
            <person name="Lipzen A."/>
            <person name="Lombard V."/>
            <person name="Magnuson J."/>
            <person name="Maillard F."/>
            <person name="Murat C."/>
            <person name="Nolan M."/>
            <person name="Ohm R.A."/>
            <person name="Pangilinan J."/>
            <person name="Pereira M.F."/>
            <person name="Perotto S."/>
            <person name="Peter M."/>
            <person name="Pfister S."/>
            <person name="Riley R."/>
            <person name="Sitrit Y."/>
            <person name="Stielow J.B."/>
            <person name="Szollosi G."/>
            <person name="Zifcakova L."/>
            <person name="Stursova M."/>
            <person name="Spatafora J.W."/>
            <person name="Tedersoo L."/>
            <person name="Vaario L.M."/>
            <person name="Yamada A."/>
            <person name="Yan M."/>
            <person name="Wang P."/>
            <person name="Xu J."/>
            <person name="Bruns T."/>
            <person name="Baldrian P."/>
            <person name="Vilgalys R."/>
            <person name="Dunand C."/>
            <person name="Henrissat B."/>
            <person name="Grigoriev I.V."/>
            <person name="Hibbett D."/>
            <person name="Nagy L.G."/>
            <person name="Martin F.M."/>
        </authorList>
    </citation>
    <scope>NUCLEOTIDE SEQUENCE</scope>
    <source>
        <strain evidence="2">UP504</strain>
    </source>
</reference>
<evidence type="ECO:0000313" key="3">
    <source>
        <dbReference type="EMBL" id="KAF9502800.1"/>
    </source>
</evidence>
<accession>A0A9P6DFB0</accession>
<feature type="non-terminal residue" evidence="2">
    <location>
        <position position="91"/>
    </location>
</feature>
<dbReference type="EMBL" id="MU129670">
    <property type="protein sequence ID" value="KAF9502732.1"/>
    <property type="molecule type" value="Genomic_DNA"/>
</dbReference>
<sequence>MELEERRLREEEDRMFREAATKDRERIHKSNRPSPVRSRRASTDRNEAKASNNVRESDDSRTCLWRSSALDINVRLPYWETLHRGSLAGRM</sequence>
<name>A0A9P6DFB0_9AGAM</name>
<comment type="caution">
    <text evidence="2">The sequence shown here is derived from an EMBL/GenBank/DDBJ whole genome shotgun (WGS) entry which is preliminary data.</text>
</comment>
<keyword evidence="4" id="KW-1185">Reference proteome</keyword>
<proteinExistence type="predicted"/>
<evidence type="ECO:0000256" key="1">
    <source>
        <dbReference type="SAM" id="MobiDB-lite"/>
    </source>
</evidence>
<protein>
    <submittedName>
        <fullName evidence="2">Uncharacterized protein</fullName>
    </submittedName>
</protein>
<feature type="compositionally biased region" description="Basic and acidic residues" evidence="1">
    <location>
        <begin position="1"/>
        <end position="28"/>
    </location>
</feature>
<evidence type="ECO:0000313" key="2">
    <source>
        <dbReference type="EMBL" id="KAF9502732.1"/>
    </source>
</evidence>
<feature type="region of interest" description="Disordered" evidence="1">
    <location>
        <begin position="1"/>
        <end position="60"/>
    </location>
</feature>
<dbReference type="EMBL" id="MU129608">
    <property type="protein sequence ID" value="KAF9502800.1"/>
    <property type="molecule type" value="Genomic_DNA"/>
</dbReference>
<dbReference type="Proteomes" id="UP000886523">
    <property type="component" value="Unassembled WGS sequence"/>
</dbReference>
<gene>
    <name evidence="3" type="ORF">BS47DRAFT_1356721</name>
    <name evidence="2" type="ORF">BS47DRAFT_1356821</name>
</gene>